<evidence type="ECO:0000313" key="12">
    <source>
        <dbReference type="Proteomes" id="UP000019478"/>
    </source>
</evidence>
<comment type="caution">
    <text evidence="11">The sequence shown here is derived from an EMBL/GenBank/DDBJ whole genome shotgun (WGS) entry which is preliminary data.</text>
</comment>
<keyword evidence="5" id="KW-0238">DNA-binding</keyword>
<keyword evidence="8" id="KW-0175">Coiled coil</keyword>
<evidence type="ECO:0000256" key="4">
    <source>
        <dbReference type="ARBA" id="ARBA00023015"/>
    </source>
</evidence>
<dbReference type="InterPro" id="IPR036864">
    <property type="entry name" value="Zn2-C6_fun-type_DNA-bd_sf"/>
</dbReference>
<reference evidence="11 12" key="1">
    <citation type="submission" date="2013-03" db="EMBL/GenBank/DDBJ databases">
        <title>The Genome Sequence of Capronia epimyces CBS 606.96.</title>
        <authorList>
            <consortium name="The Broad Institute Genomics Platform"/>
            <person name="Cuomo C."/>
            <person name="de Hoog S."/>
            <person name="Gorbushina A."/>
            <person name="Walker B."/>
            <person name="Young S.K."/>
            <person name="Zeng Q."/>
            <person name="Gargeya S."/>
            <person name="Fitzgerald M."/>
            <person name="Haas B."/>
            <person name="Abouelleil A."/>
            <person name="Allen A.W."/>
            <person name="Alvarado L."/>
            <person name="Arachchi H.M."/>
            <person name="Berlin A.M."/>
            <person name="Chapman S.B."/>
            <person name="Gainer-Dewar J."/>
            <person name="Goldberg J."/>
            <person name="Griggs A."/>
            <person name="Gujja S."/>
            <person name="Hansen M."/>
            <person name="Howarth C."/>
            <person name="Imamovic A."/>
            <person name="Ireland A."/>
            <person name="Larimer J."/>
            <person name="McCowan C."/>
            <person name="Murphy C."/>
            <person name="Pearson M."/>
            <person name="Poon T.W."/>
            <person name="Priest M."/>
            <person name="Roberts A."/>
            <person name="Saif S."/>
            <person name="Shea T."/>
            <person name="Sisk P."/>
            <person name="Sykes S."/>
            <person name="Wortman J."/>
            <person name="Nusbaum C."/>
            <person name="Birren B."/>
        </authorList>
    </citation>
    <scope>NUCLEOTIDE SEQUENCE [LARGE SCALE GENOMIC DNA]</scope>
    <source>
        <strain evidence="11 12">CBS 606.96</strain>
    </source>
</reference>
<keyword evidence="7" id="KW-0539">Nucleus</keyword>
<dbReference type="InterPro" id="IPR001138">
    <property type="entry name" value="Zn2Cys6_DnaBD"/>
</dbReference>
<dbReference type="CDD" id="cd00067">
    <property type="entry name" value="GAL4"/>
    <property type="match status" value="1"/>
</dbReference>
<dbReference type="GeneID" id="19165152"/>
<dbReference type="SMART" id="SM00066">
    <property type="entry name" value="GAL4"/>
    <property type="match status" value="1"/>
</dbReference>
<evidence type="ECO:0000256" key="3">
    <source>
        <dbReference type="ARBA" id="ARBA00022833"/>
    </source>
</evidence>
<keyword evidence="12" id="KW-1185">Reference proteome</keyword>
<dbReference type="GO" id="GO:0006351">
    <property type="term" value="P:DNA-templated transcription"/>
    <property type="evidence" value="ECO:0007669"/>
    <property type="project" value="InterPro"/>
</dbReference>
<dbReference type="GO" id="GO:0005634">
    <property type="term" value="C:nucleus"/>
    <property type="evidence" value="ECO:0007669"/>
    <property type="project" value="UniProtKB-SubCell"/>
</dbReference>
<evidence type="ECO:0000256" key="6">
    <source>
        <dbReference type="ARBA" id="ARBA00023163"/>
    </source>
</evidence>
<organism evidence="11 12">
    <name type="scientific">Capronia epimyces CBS 606.96</name>
    <dbReference type="NCBI Taxonomy" id="1182542"/>
    <lineage>
        <taxon>Eukaryota</taxon>
        <taxon>Fungi</taxon>
        <taxon>Dikarya</taxon>
        <taxon>Ascomycota</taxon>
        <taxon>Pezizomycotina</taxon>
        <taxon>Eurotiomycetes</taxon>
        <taxon>Chaetothyriomycetidae</taxon>
        <taxon>Chaetothyriales</taxon>
        <taxon>Herpotrichiellaceae</taxon>
        <taxon>Capronia</taxon>
    </lineage>
</organism>
<feature type="region of interest" description="Disordered" evidence="9">
    <location>
        <begin position="27"/>
        <end position="64"/>
    </location>
</feature>
<evidence type="ECO:0000256" key="1">
    <source>
        <dbReference type="ARBA" id="ARBA00004123"/>
    </source>
</evidence>
<evidence type="ECO:0000313" key="11">
    <source>
        <dbReference type="EMBL" id="EXJ92462.1"/>
    </source>
</evidence>
<dbReference type="AlphaFoldDB" id="W9YHV5"/>
<dbReference type="GO" id="GO:0003677">
    <property type="term" value="F:DNA binding"/>
    <property type="evidence" value="ECO:0007669"/>
    <property type="project" value="UniProtKB-KW"/>
</dbReference>
<evidence type="ECO:0000256" key="9">
    <source>
        <dbReference type="SAM" id="MobiDB-lite"/>
    </source>
</evidence>
<evidence type="ECO:0000256" key="2">
    <source>
        <dbReference type="ARBA" id="ARBA00022723"/>
    </source>
</evidence>
<dbReference type="Gene3D" id="4.10.240.10">
    <property type="entry name" value="Zn(2)-C6 fungal-type DNA-binding domain"/>
    <property type="match status" value="1"/>
</dbReference>
<dbReference type="SMART" id="SM00906">
    <property type="entry name" value="Fungal_trans"/>
    <property type="match status" value="1"/>
</dbReference>
<dbReference type="STRING" id="1182542.W9YHV5"/>
<evidence type="ECO:0000256" key="5">
    <source>
        <dbReference type="ARBA" id="ARBA00023125"/>
    </source>
</evidence>
<comment type="subcellular location">
    <subcellularLocation>
        <location evidence="1">Nucleus</location>
    </subcellularLocation>
</comment>
<accession>W9YHV5</accession>
<dbReference type="HOGENOM" id="CLU_019850_0_0_1"/>
<protein>
    <recommendedName>
        <fullName evidence="10">Zn(2)-C6 fungal-type domain-containing protein</fullName>
    </recommendedName>
</protein>
<dbReference type="EMBL" id="AMGY01000001">
    <property type="protein sequence ID" value="EXJ92462.1"/>
    <property type="molecule type" value="Genomic_DNA"/>
</dbReference>
<keyword evidence="3" id="KW-0862">Zinc</keyword>
<dbReference type="PANTHER" id="PTHR31313">
    <property type="entry name" value="TY1 ENHANCER ACTIVATOR"/>
    <property type="match status" value="1"/>
</dbReference>
<dbReference type="PANTHER" id="PTHR31313:SF81">
    <property type="entry name" value="TY1 ENHANCER ACTIVATOR"/>
    <property type="match status" value="1"/>
</dbReference>
<gene>
    <name evidence="11" type="ORF">A1O3_01013</name>
</gene>
<name>W9YHV5_9EURO</name>
<keyword evidence="2" id="KW-0479">Metal-binding</keyword>
<keyword evidence="6" id="KW-0804">Transcription</keyword>
<feature type="domain" description="Zn(2)-C6 fungal-type" evidence="10">
    <location>
        <begin position="73"/>
        <end position="103"/>
    </location>
</feature>
<dbReference type="OrthoDB" id="2154091at2759"/>
<dbReference type="CDD" id="cd12148">
    <property type="entry name" value="fungal_TF_MHR"/>
    <property type="match status" value="1"/>
</dbReference>
<dbReference type="InterPro" id="IPR007219">
    <property type="entry name" value="XnlR_reg_dom"/>
</dbReference>
<dbReference type="RefSeq" id="XP_007729352.1">
    <property type="nucleotide sequence ID" value="XM_007731162.1"/>
</dbReference>
<evidence type="ECO:0000256" key="7">
    <source>
        <dbReference type="ARBA" id="ARBA00023242"/>
    </source>
</evidence>
<dbReference type="PROSITE" id="PS00463">
    <property type="entry name" value="ZN2_CY6_FUNGAL_1"/>
    <property type="match status" value="1"/>
</dbReference>
<evidence type="ECO:0000259" key="10">
    <source>
        <dbReference type="PROSITE" id="PS50048"/>
    </source>
</evidence>
<dbReference type="GO" id="GO:0000981">
    <property type="term" value="F:DNA-binding transcription factor activity, RNA polymerase II-specific"/>
    <property type="evidence" value="ECO:0007669"/>
    <property type="project" value="InterPro"/>
</dbReference>
<dbReference type="PROSITE" id="PS50048">
    <property type="entry name" value="ZN2_CY6_FUNGAL_2"/>
    <property type="match status" value="1"/>
</dbReference>
<keyword evidence="4" id="KW-0805">Transcription regulation</keyword>
<dbReference type="eggNOG" id="ENOG502QU3W">
    <property type="taxonomic scope" value="Eukaryota"/>
</dbReference>
<sequence length="717" mass="80193">MAMFHTHTALFNDSSSLVDLSPTMISPPPSLNSEAPTVTWPVPKPKQRRKTSTDLQGSEGEGSITKDTSRILACLSCRQKKIKCHRKSSTCNRCERLQIPCVIPDEDERLRPSSKKRTRELERQIESLQKQLRESEERAQRNLYLTPPMSTQSQSSHAGMDLALGGSDLGSDLVDTATVADFDKTPQTLIGRLCAENAHIHEDESGRVRYYGPTSILHTSEKPPSYDYLKWNIGPFEPDDQDDISPTLRDHLLEQYWRFQHSVLQVVHREAFLQDMQAGRTRYYSKGLLYAILANAAVFSEVPEIRALALSRDEDLEGAKPYLLRKATEMVEQEIESNVGITTVQGLQLLSAVQSRRGADTKGWLESGRSSRLIFELGLHKDEVEFASNRLSPMDLEVRQVVFWGSFAYDRGWGLYLGRPCALNLDDVTISPPALLPNENSSYSAELLLLRAWATLFSVVGEISNTFNKKSFTHYHLQTLRQKLLNWESSLDPSLRHSSGCSPGVYVLHFQFHGAMILLHRSTAKFGTYQTESTPISQEARAICVDHGLQIARILADYRVAYGSALTLVGVAMYNITTAAVVLIAILSEPSTPASNEYLSSLTTCIAALEEIQHSHMGAKTVLKQLRYLMRRCKLLNIKEDSQILRDANASFLQRRPTNTIEAGSPPVKLLGQIVQPDRSSSDDASAIDPGQFILALEDCDALMNMVSWNDFSNVFV</sequence>
<dbReference type="Pfam" id="PF00172">
    <property type="entry name" value="Zn_clus"/>
    <property type="match status" value="1"/>
</dbReference>
<dbReference type="SUPFAM" id="SSF57701">
    <property type="entry name" value="Zn2/Cys6 DNA-binding domain"/>
    <property type="match status" value="1"/>
</dbReference>
<dbReference type="Proteomes" id="UP000019478">
    <property type="component" value="Unassembled WGS sequence"/>
</dbReference>
<feature type="coiled-coil region" evidence="8">
    <location>
        <begin position="111"/>
        <end position="138"/>
    </location>
</feature>
<dbReference type="GO" id="GO:0008270">
    <property type="term" value="F:zinc ion binding"/>
    <property type="evidence" value="ECO:0007669"/>
    <property type="project" value="InterPro"/>
</dbReference>
<dbReference type="InterPro" id="IPR051615">
    <property type="entry name" value="Transcr_Regulatory_Elem"/>
</dbReference>
<dbReference type="Pfam" id="PF04082">
    <property type="entry name" value="Fungal_trans"/>
    <property type="match status" value="1"/>
</dbReference>
<evidence type="ECO:0000256" key="8">
    <source>
        <dbReference type="SAM" id="Coils"/>
    </source>
</evidence>
<proteinExistence type="predicted"/>